<dbReference type="EMBL" id="KZ293710">
    <property type="protein sequence ID" value="PBK83044.1"/>
    <property type="molecule type" value="Genomic_DNA"/>
</dbReference>
<dbReference type="Proteomes" id="UP000217790">
    <property type="component" value="Unassembled WGS sequence"/>
</dbReference>
<dbReference type="OrthoDB" id="3233705at2759"/>
<dbReference type="Pfam" id="PF24626">
    <property type="entry name" value="SH3_Tf2-1"/>
    <property type="match status" value="1"/>
</dbReference>
<feature type="domain" description="Tf2-1-like SH3-like" evidence="1">
    <location>
        <begin position="16"/>
        <end position="64"/>
    </location>
</feature>
<evidence type="ECO:0000313" key="2">
    <source>
        <dbReference type="EMBL" id="PBK83044.1"/>
    </source>
</evidence>
<protein>
    <recommendedName>
        <fullName evidence="1">Tf2-1-like SH3-like domain-containing protein</fullName>
    </recommendedName>
</protein>
<reference evidence="3" key="1">
    <citation type="journal article" date="2017" name="Nat. Ecol. Evol.">
        <title>Genome expansion and lineage-specific genetic innovations in the forest pathogenic fungi Armillaria.</title>
        <authorList>
            <person name="Sipos G."/>
            <person name="Prasanna A.N."/>
            <person name="Walter M.C."/>
            <person name="O'Connor E."/>
            <person name="Balint B."/>
            <person name="Krizsan K."/>
            <person name="Kiss B."/>
            <person name="Hess J."/>
            <person name="Varga T."/>
            <person name="Slot J."/>
            <person name="Riley R."/>
            <person name="Boka B."/>
            <person name="Rigling D."/>
            <person name="Barry K."/>
            <person name="Lee J."/>
            <person name="Mihaltcheva S."/>
            <person name="LaButti K."/>
            <person name="Lipzen A."/>
            <person name="Waldron R."/>
            <person name="Moloney N.M."/>
            <person name="Sperisen C."/>
            <person name="Kredics L."/>
            <person name="Vagvoelgyi C."/>
            <person name="Patrignani A."/>
            <person name="Fitzpatrick D."/>
            <person name="Nagy I."/>
            <person name="Doyle S."/>
            <person name="Anderson J.B."/>
            <person name="Grigoriev I.V."/>
            <person name="Gueldener U."/>
            <person name="Muensterkoetter M."/>
            <person name="Nagy L.G."/>
        </authorList>
    </citation>
    <scope>NUCLEOTIDE SEQUENCE [LARGE SCALE GENOMIC DNA]</scope>
    <source>
        <strain evidence="3">Ar21-2</strain>
    </source>
</reference>
<accession>A0A2H3CNT5</accession>
<evidence type="ECO:0000313" key="3">
    <source>
        <dbReference type="Proteomes" id="UP000217790"/>
    </source>
</evidence>
<feature type="non-terminal residue" evidence="2">
    <location>
        <position position="1"/>
    </location>
</feature>
<dbReference type="AlphaFoldDB" id="A0A2H3CNT5"/>
<gene>
    <name evidence="2" type="ORF">ARMGADRAFT_878958</name>
</gene>
<keyword evidence="3" id="KW-1185">Reference proteome</keyword>
<dbReference type="InterPro" id="IPR056924">
    <property type="entry name" value="SH3_Tf2-1"/>
</dbReference>
<dbReference type="STRING" id="47427.A0A2H3CNT5"/>
<name>A0A2H3CNT5_ARMGA</name>
<dbReference type="InParanoid" id="A0A2H3CNT5"/>
<proteinExistence type="predicted"/>
<sequence>KYYNQGQKPFLELEEGSLVLVNPPTLAWKESKGKGAKLTQRWIGPFKVLERVNSKAYWLRLSNKYP</sequence>
<feature type="non-terminal residue" evidence="2">
    <location>
        <position position="66"/>
    </location>
</feature>
<evidence type="ECO:0000259" key="1">
    <source>
        <dbReference type="Pfam" id="PF24626"/>
    </source>
</evidence>
<organism evidence="2 3">
    <name type="scientific">Armillaria gallica</name>
    <name type="common">Bulbous honey fungus</name>
    <name type="synonym">Armillaria bulbosa</name>
    <dbReference type="NCBI Taxonomy" id="47427"/>
    <lineage>
        <taxon>Eukaryota</taxon>
        <taxon>Fungi</taxon>
        <taxon>Dikarya</taxon>
        <taxon>Basidiomycota</taxon>
        <taxon>Agaricomycotina</taxon>
        <taxon>Agaricomycetes</taxon>
        <taxon>Agaricomycetidae</taxon>
        <taxon>Agaricales</taxon>
        <taxon>Marasmiineae</taxon>
        <taxon>Physalacriaceae</taxon>
        <taxon>Armillaria</taxon>
    </lineage>
</organism>